<dbReference type="InterPro" id="IPR000330">
    <property type="entry name" value="SNF2_N"/>
</dbReference>
<keyword evidence="1" id="KW-0547">Nucleotide-binding</keyword>
<sequence length="1059" mass="119829">MTVTFSPAHLAEHLLQLLPAGIVKLDLQAAKCPSQSSGSFALPQYSELASLIDPKEHSFLKALYFLIDHEFVAVQCALRRSFAQAMLIIRVYLVPYDLPGVKGRLRRREEKIFVSARKYMRVLLPRISVHSRDWDGHEYASGSTTPLLPAESDDRTMAELYSDLASPNPVNPPLNLEALSADGCLRGMRSKLYPYQRRSVEAMLCRELRTSAIPDPLYIPIKGINGRAMHLQPGTMEILAERPLVVPSKGGILCEELGTGKTVMVLALVLSTLDQLPEPEESLISEQPVLTPLSLRAFSRPEDANARKLGKARSTPLGPIPSLREYLVHYCRTHPDGVNLHDWEDSFPDRTLAKALEKNVPFYLRYDERSIIRTSSRADRRQWVLKPRITFLTSATLVIVPPNLLLQWTNEIHKHCDSTLRVLVVRDNSPLPSATKLATLYDLVLMSHTRFSAEAKKDSVTLLHQWKTCACPPIDPRMRVPDCHCTTPQDASSLLQIRWKRLVVDEGHVSSNIIGNLTLFAKILSVERRWLVTGTPTTNLMGLNFGDGNELLYPEPEESFEESREEQLENDAAVQDNLQLQYPDSESDDPSSPVTPSSGRIWTTPDRGDLSKLANMIGHFLKTEPFVNSPRMFGLHVVAPLMDPAGPRPGSIQVLRQIMEMVMIRHRSEDVEKDILLPRLRHETVLLDLEPYGALSYNVLQAGILINAIDSERTDQDYLFHPNNRPHLHQVVENLSQALFWHTDDEKTFNVDEISERQSQYKEKAEKSPTVSVDDCLHLEQALDIVKAARNDNVWRALNKFANVFHAIAGLPSEVYESWTNLTNVSAIPHPSGTSIHLCSPERLTKLRNMVFQQPLSPIARMVEWGRAVDREEALRYRFIMSQLHVSKTMRKQREVASRAALMKELVVTDSEKLKLVHQEMMQAQEAVNALTQEEKVATQSPGESDRSRLLIHSPLAPVRIGKSTSAKLNYILQEILTHSHRDKFLIFSRSPLTLAYIAESLELLQVKCLIFTSKIPLREREQYVTTFETSNTYRIFLMDLKHGARGLWVFLVFGLGDS</sequence>
<dbReference type="GO" id="GO:0005524">
    <property type="term" value="F:ATP binding"/>
    <property type="evidence" value="ECO:0007669"/>
    <property type="project" value="UniProtKB-KW"/>
</dbReference>
<evidence type="ECO:0000313" key="6">
    <source>
        <dbReference type="EMBL" id="TCD68451.1"/>
    </source>
</evidence>
<dbReference type="Gene3D" id="3.40.50.300">
    <property type="entry name" value="P-loop containing nucleotide triphosphate hydrolases"/>
    <property type="match status" value="1"/>
</dbReference>
<keyword evidence="2" id="KW-0378">Hydrolase</keyword>
<feature type="region of interest" description="Disordered" evidence="4">
    <location>
        <begin position="582"/>
        <end position="605"/>
    </location>
</feature>
<name>A0A4R0RJ82_9APHY</name>
<accession>A0A4R0RJ82</accession>
<dbReference type="Pfam" id="PF00176">
    <property type="entry name" value="SNF2-rel_dom"/>
    <property type="match status" value="1"/>
</dbReference>
<proteinExistence type="predicted"/>
<keyword evidence="7" id="KW-1185">Reference proteome</keyword>
<gene>
    <name evidence="6" type="ORF">EIP91_010737</name>
</gene>
<dbReference type="InterPro" id="IPR050628">
    <property type="entry name" value="SNF2_RAD54_helicase_TF"/>
</dbReference>
<evidence type="ECO:0000256" key="3">
    <source>
        <dbReference type="ARBA" id="ARBA00022840"/>
    </source>
</evidence>
<dbReference type="InterPro" id="IPR038718">
    <property type="entry name" value="SNF2-like_sf"/>
</dbReference>
<reference evidence="6 7" key="1">
    <citation type="submission" date="2018-11" db="EMBL/GenBank/DDBJ databases">
        <title>Genome assembly of Steccherinum ochraceum LE-BIN_3174, the white-rot fungus of the Steccherinaceae family (The Residual Polyporoid clade, Polyporales, Basidiomycota).</title>
        <authorList>
            <person name="Fedorova T.V."/>
            <person name="Glazunova O.A."/>
            <person name="Landesman E.O."/>
            <person name="Moiseenko K.V."/>
            <person name="Psurtseva N.V."/>
            <person name="Savinova O.S."/>
            <person name="Shakhova N.V."/>
            <person name="Tyazhelova T.V."/>
            <person name="Vasina D.V."/>
        </authorList>
    </citation>
    <scope>NUCLEOTIDE SEQUENCE [LARGE SCALE GENOMIC DNA]</scope>
    <source>
        <strain evidence="6 7">LE-BIN_3174</strain>
    </source>
</reference>
<dbReference type="InterPro" id="IPR027417">
    <property type="entry name" value="P-loop_NTPase"/>
</dbReference>
<keyword evidence="3" id="KW-0067">ATP-binding</keyword>
<dbReference type="GO" id="GO:0016787">
    <property type="term" value="F:hydrolase activity"/>
    <property type="evidence" value="ECO:0007669"/>
    <property type="project" value="UniProtKB-KW"/>
</dbReference>
<dbReference type="SUPFAM" id="SSF52540">
    <property type="entry name" value="P-loop containing nucleoside triphosphate hydrolases"/>
    <property type="match status" value="2"/>
</dbReference>
<dbReference type="GO" id="GO:0005634">
    <property type="term" value="C:nucleus"/>
    <property type="evidence" value="ECO:0007669"/>
    <property type="project" value="TreeGrafter"/>
</dbReference>
<dbReference type="Proteomes" id="UP000292702">
    <property type="component" value="Unassembled WGS sequence"/>
</dbReference>
<dbReference type="GO" id="GO:0006281">
    <property type="term" value="P:DNA repair"/>
    <property type="evidence" value="ECO:0007669"/>
    <property type="project" value="TreeGrafter"/>
</dbReference>
<feature type="domain" description="Helicase ATP-binding" evidence="5">
    <location>
        <begin position="188"/>
        <end position="567"/>
    </location>
</feature>
<organism evidence="6 7">
    <name type="scientific">Steccherinum ochraceum</name>
    <dbReference type="NCBI Taxonomy" id="92696"/>
    <lineage>
        <taxon>Eukaryota</taxon>
        <taxon>Fungi</taxon>
        <taxon>Dikarya</taxon>
        <taxon>Basidiomycota</taxon>
        <taxon>Agaricomycotina</taxon>
        <taxon>Agaricomycetes</taxon>
        <taxon>Polyporales</taxon>
        <taxon>Steccherinaceae</taxon>
        <taxon>Steccherinum</taxon>
    </lineage>
</organism>
<dbReference type="STRING" id="92696.A0A4R0RJ82"/>
<evidence type="ECO:0000313" key="7">
    <source>
        <dbReference type="Proteomes" id="UP000292702"/>
    </source>
</evidence>
<protein>
    <recommendedName>
        <fullName evidence="5">Helicase ATP-binding domain-containing protein</fullName>
    </recommendedName>
</protein>
<comment type="caution">
    <text evidence="6">The sequence shown here is derived from an EMBL/GenBank/DDBJ whole genome shotgun (WGS) entry which is preliminary data.</text>
</comment>
<dbReference type="EMBL" id="RWJN01000066">
    <property type="protein sequence ID" value="TCD68451.1"/>
    <property type="molecule type" value="Genomic_DNA"/>
</dbReference>
<dbReference type="SMART" id="SM00487">
    <property type="entry name" value="DEXDc"/>
    <property type="match status" value="1"/>
</dbReference>
<evidence type="ECO:0000256" key="4">
    <source>
        <dbReference type="SAM" id="MobiDB-lite"/>
    </source>
</evidence>
<dbReference type="OrthoDB" id="2801544at2759"/>
<dbReference type="GO" id="GO:0008094">
    <property type="term" value="F:ATP-dependent activity, acting on DNA"/>
    <property type="evidence" value="ECO:0007669"/>
    <property type="project" value="TreeGrafter"/>
</dbReference>
<dbReference type="Gene3D" id="3.40.50.10810">
    <property type="entry name" value="Tandem AAA-ATPase domain"/>
    <property type="match status" value="1"/>
</dbReference>
<evidence type="ECO:0000259" key="5">
    <source>
        <dbReference type="SMART" id="SM00487"/>
    </source>
</evidence>
<dbReference type="InterPro" id="IPR014001">
    <property type="entry name" value="Helicase_ATP-bd"/>
</dbReference>
<dbReference type="PANTHER" id="PTHR45626:SF51">
    <property type="entry name" value="SNF2-RELATED DOMAIN-CONTAINING PROTEIN"/>
    <property type="match status" value="1"/>
</dbReference>
<dbReference type="PANTHER" id="PTHR45626">
    <property type="entry name" value="TRANSCRIPTION TERMINATION FACTOR 2-RELATED"/>
    <property type="match status" value="1"/>
</dbReference>
<dbReference type="AlphaFoldDB" id="A0A4R0RJ82"/>
<evidence type="ECO:0000256" key="2">
    <source>
        <dbReference type="ARBA" id="ARBA00022801"/>
    </source>
</evidence>
<evidence type="ECO:0000256" key="1">
    <source>
        <dbReference type="ARBA" id="ARBA00022741"/>
    </source>
</evidence>